<sequence length="118" mass="12755">MAIFRIENFQLGLLLAAALAVSISPAVSQTYTPEQEQACTGDAFRLCSSDIPDVSRVTACMVRNKSQLSPACRAHFRPESDEITARPVGRPTIIRPAAPRKAAAAKPRNVKKPKKPAL</sequence>
<keyword evidence="2" id="KW-0732">Signal</keyword>
<organism evidence="3 4">
    <name type="scientific">Bradyrhizobium retamae</name>
    <dbReference type="NCBI Taxonomy" id="1300035"/>
    <lineage>
        <taxon>Bacteria</taxon>
        <taxon>Pseudomonadati</taxon>
        <taxon>Pseudomonadota</taxon>
        <taxon>Alphaproteobacteria</taxon>
        <taxon>Hyphomicrobiales</taxon>
        <taxon>Nitrobacteraceae</taxon>
        <taxon>Bradyrhizobium</taxon>
    </lineage>
</organism>
<reference evidence="3 4" key="1">
    <citation type="submission" date="2014-03" db="EMBL/GenBank/DDBJ databases">
        <title>Bradyrhizobium valentinum sp. nov., isolated from effective nodules of Lupinus mariae-josephae, a lupine endemic of basic-lime soils in Eastern Spain.</title>
        <authorList>
            <person name="Duran D."/>
            <person name="Rey L."/>
            <person name="Navarro A."/>
            <person name="Busquets A."/>
            <person name="Imperial J."/>
            <person name="Ruiz-Argueso T."/>
        </authorList>
    </citation>
    <scope>NUCLEOTIDE SEQUENCE [LARGE SCALE GENOMIC DNA]</scope>
    <source>
        <strain evidence="3 4">Ro19</strain>
    </source>
</reference>
<feature type="signal peptide" evidence="2">
    <location>
        <begin position="1"/>
        <end position="28"/>
    </location>
</feature>
<evidence type="ECO:0008006" key="5">
    <source>
        <dbReference type="Google" id="ProtNLM"/>
    </source>
</evidence>
<feature type="region of interest" description="Disordered" evidence="1">
    <location>
        <begin position="83"/>
        <end position="118"/>
    </location>
</feature>
<comment type="caution">
    <text evidence="3">The sequence shown here is derived from an EMBL/GenBank/DDBJ whole genome shotgun (WGS) entry which is preliminary data.</text>
</comment>
<evidence type="ECO:0000313" key="4">
    <source>
        <dbReference type="Proteomes" id="UP000052023"/>
    </source>
</evidence>
<feature type="chain" id="PRO_5006444144" description="Cysteine rich repeat-containing protein" evidence="2">
    <location>
        <begin position="29"/>
        <end position="118"/>
    </location>
</feature>
<dbReference type="AlphaFoldDB" id="A0A0R3MII9"/>
<dbReference type="OrthoDB" id="8245037at2"/>
<dbReference type="RefSeq" id="WP_057847354.1">
    <property type="nucleotide sequence ID" value="NZ_LLYA01000203.1"/>
</dbReference>
<gene>
    <name evidence="3" type="ORF">CQ13_11175</name>
</gene>
<dbReference type="EMBL" id="LLYA01000203">
    <property type="protein sequence ID" value="KRR17919.1"/>
    <property type="molecule type" value="Genomic_DNA"/>
</dbReference>
<evidence type="ECO:0000256" key="1">
    <source>
        <dbReference type="SAM" id="MobiDB-lite"/>
    </source>
</evidence>
<keyword evidence="4" id="KW-1185">Reference proteome</keyword>
<dbReference type="Proteomes" id="UP000052023">
    <property type="component" value="Unassembled WGS sequence"/>
</dbReference>
<evidence type="ECO:0000256" key="2">
    <source>
        <dbReference type="SAM" id="SignalP"/>
    </source>
</evidence>
<name>A0A0R3MII9_9BRAD</name>
<feature type="compositionally biased region" description="Low complexity" evidence="1">
    <location>
        <begin position="95"/>
        <end position="107"/>
    </location>
</feature>
<feature type="compositionally biased region" description="Basic residues" evidence="1">
    <location>
        <begin position="108"/>
        <end position="118"/>
    </location>
</feature>
<proteinExistence type="predicted"/>
<accession>A0A0R3MII9</accession>
<evidence type="ECO:0000313" key="3">
    <source>
        <dbReference type="EMBL" id="KRR17919.1"/>
    </source>
</evidence>
<protein>
    <recommendedName>
        <fullName evidence="5">Cysteine rich repeat-containing protein</fullName>
    </recommendedName>
</protein>